<gene>
    <name evidence="2" type="ORF">MKW94_012039</name>
</gene>
<reference evidence="2" key="1">
    <citation type="submission" date="2022-03" db="EMBL/GenBank/DDBJ databases">
        <title>A functionally conserved STORR gene fusion in Papaver species that diverged 16.8 million years ago.</title>
        <authorList>
            <person name="Catania T."/>
        </authorList>
    </citation>
    <scope>NUCLEOTIDE SEQUENCE</scope>
    <source>
        <strain evidence="2">S-191538</strain>
    </source>
</reference>
<organism evidence="2 3">
    <name type="scientific">Papaver nudicaule</name>
    <name type="common">Iceland poppy</name>
    <dbReference type="NCBI Taxonomy" id="74823"/>
    <lineage>
        <taxon>Eukaryota</taxon>
        <taxon>Viridiplantae</taxon>
        <taxon>Streptophyta</taxon>
        <taxon>Embryophyta</taxon>
        <taxon>Tracheophyta</taxon>
        <taxon>Spermatophyta</taxon>
        <taxon>Magnoliopsida</taxon>
        <taxon>Ranunculales</taxon>
        <taxon>Papaveraceae</taxon>
        <taxon>Papaveroideae</taxon>
        <taxon>Papaver</taxon>
    </lineage>
</organism>
<name>A0AA41VA09_PAPNU</name>
<dbReference type="PANTHER" id="PTHR34710">
    <property type="entry name" value="OS03G0834100 PROTEIN"/>
    <property type="match status" value="1"/>
</dbReference>
<sequence>PTAKPNKELKSTHKERPDHVRPYATEALNFYDTESGLKYELVEPGHISTVVLSKYFLHHIDFTAKDTDVAGAPVEMFFAELTTTNNVRCVKFCTSM</sequence>
<dbReference type="EMBL" id="JAJJMA010171341">
    <property type="protein sequence ID" value="MCL7036741.1"/>
    <property type="molecule type" value="Genomic_DNA"/>
</dbReference>
<dbReference type="AlphaFoldDB" id="A0AA41VA09"/>
<dbReference type="Pfam" id="PF12274">
    <property type="entry name" value="DUF3615"/>
    <property type="match status" value="1"/>
</dbReference>
<evidence type="ECO:0000313" key="2">
    <source>
        <dbReference type="EMBL" id="MCL7036741.1"/>
    </source>
</evidence>
<accession>A0AA41VA09</accession>
<evidence type="ECO:0000313" key="3">
    <source>
        <dbReference type="Proteomes" id="UP001177140"/>
    </source>
</evidence>
<keyword evidence="3" id="KW-1185">Reference proteome</keyword>
<proteinExistence type="predicted"/>
<evidence type="ECO:0000259" key="1">
    <source>
        <dbReference type="Pfam" id="PF12274"/>
    </source>
</evidence>
<feature type="non-terminal residue" evidence="2">
    <location>
        <position position="96"/>
    </location>
</feature>
<protein>
    <recommendedName>
        <fullName evidence="1">DUF3615 domain-containing protein</fullName>
    </recommendedName>
</protein>
<dbReference type="PANTHER" id="PTHR34710:SF20">
    <property type="entry name" value="OS10G0550200 PROTEIN"/>
    <property type="match status" value="1"/>
</dbReference>
<comment type="caution">
    <text evidence="2">The sequence shown here is derived from an EMBL/GenBank/DDBJ whole genome shotgun (WGS) entry which is preliminary data.</text>
</comment>
<dbReference type="InterPro" id="IPR022059">
    <property type="entry name" value="DUF3615"/>
</dbReference>
<dbReference type="Proteomes" id="UP001177140">
    <property type="component" value="Unassembled WGS sequence"/>
</dbReference>
<feature type="domain" description="DUF3615" evidence="1">
    <location>
        <begin position="25"/>
        <end position="96"/>
    </location>
</feature>